<evidence type="ECO:0000313" key="2">
    <source>
        <dbReference type="EMBL" id="AOM80449.1"/>
    </source>
</evidence>
<organism evidence="2 3">
    <name type="scientific">Pedobacter steynii</name>
    <dbReference type="NCBI Taxonomy" id="430522"/>
    <lineage>
        <taxon>Bacteria</taxon>
        <taxon>Pseudomonadati</taxon>
        <taxon>Bacteroidota</taxon>
        <taxon>Sphingobacteriia</taxon>
        <taxon>Sphingobacteriales</taxon>
        <taxon>Sphingobacteriaceae</taxon>
        <taxon>Pedobacter</taxon>
    </lineage>
</organism>
<dbReference type="OrthoDB" id="9816081at2"/>
<dbReference type="PANTHER" id="PTHR34512:SF30">
    <property type="entry name" value="OUTER MEMBRANE PROTEIN ASSEMBLY FACTOR BAMB"/>
    <property type="match status" value="1"/>
</dbReference>
<accession>A0A1D7QP65</accession>
<protein>
    <recommendedName>
        <fullName evidence="1">Pyrrolo-quinoline quinone repeat domain-containing protein</fullName>
    </recommendedName>
</protein>
<dbReference type="AlphaFoldDB" id="A0A1D7QP65"/>
<gene>
    <name evidence="2" type="ORF">BFS30_26780</name>
</gene>
<dbReference type="InterPro" id="IPR002372">
    <property type="entry name" value="PQQ_rpt_dom"/>
</dbReference>
<dbReference type="SUPFAM" id="SSF50998">
    <property type="entry name" value="Quinoprotein alcohol dehydrogenase-like"/>
    <property type="match status" value="1"/>
</dbReference>
<evidence type="ECO:0000313" key="3">
    <source>
        <dbReference type="Proteomes" id="UP000094313"/>
    </source>
</evidence>
<dbReference type="RefSeq" id="WP_069382107.1">
    <property type="nucleotide sequence ID" value="NZ_CP017141.1"/>
</dbReference>
<dbReference type="KEGG" id="psty:BFS30_26780"/>
<proteinExistence type="predicted"/>
<sequence>MRLLHYVGFLLLGIGLFGCTKKQEPIKTNLLIATNNGDLYNVNLTTGKLQWQILDQRNNDELTYFTQQDQTILRAYSDKRIVEIDKHTGKINWVFTDEVSPNQAEYGYDFTGVSHLLFAQYPIIQGSHFIFGNSRGEFKSVDQKTRKVKWTHQIHQPIYCSPVIFNDKVVINASSSIRTLNLVNGKRIATFDLETPAFLAPVVNDNLLYVVDEHGAVHCLDGDLNLRWAYKPEVDMFQQTKLNFTEQDIIYGDTAMVSLKKNGGKLNWRIVLPHQIDKKGKNNLLQSMEVMDDVIVANTPHYLLIVDQDNGKILKQKYFADRETIGQLKYCNGFYYYLCSDNNLYKIDQDLKKETVVAKNIKYQTDRAIDDTYIELY</sequence>
<keyword evidence="3" id="KW-1185">Reference proteome</keyword>
<dbReference type="InterPro" id="IPR015943">
    <property type="entry name" value="WD40/YVTN_repeat-like_dom_sf"/>
</dbReference>
<dbReference type="Pfam" id="PF13360">
    <property type="entry name" value="PQQ_2"/>
    <property type="match status" value="2"/>
</dbReference>
<dbReference type="Proteomes" id="UP000094313">
    <property type="component" value="Chromosome"/>
</dbReference>
<dbReference type="Gene3D" id="2.130.10.10">
    <property type="entry name" value="YVTN repeat-like/Quinoprotein amine dehydrogenase"/>
    <property type="match status" value="1"/>
</dbReference>
<dbReference type="SMART" id="SM00564">
    <property type="entry name" value="PQQ"/>
    <property type="match status" value="5"/>
</dbReference>
<dbReference type="PANTHER" id="PTHR34512">
    <property type="entry name" value="CELL SURFACE PROTEIN"/>
    <property type="match status" value="1"/>
</dbReference>
<name>A0A1D7QP65_9SPHI</name>
<dbReference type="PROSITE" id="PS51257">
    <property type="entry name" value="PROKAR_LIPOPROTEIN"/>
    <property type="match status" value="1"/>
</dbReference>
<dbReference type="InterPro" id="IPR018391">
    <property type="entry name" value="PQQ_b-propeller_rpt"/>
</dbReference>
<reference evidence="2 3" key="1">
    <citation type="submission" date="2016-08" db="EMBL/GenBank/DDBJ databases">
        <authorList>
            <person name="Seilhamer J.J."/>
        </authorList>
    </citation>
    <scope>NUCLEOTIDE SEQUENCE [LARGE SCALE GENOMIC DNA]</scope>
    <source>
        <strain evidence="2 3">DX4</strain>
    </source>
</reference>
<dbReference type="InterPro" id="IPR011047">
    <property type="entry name" value="Quinoprotein_ADH-like_sf"/>
</dbReference>
<feature type="domain" description="Pyrrolo-quinoline quinone repeat" evidence="1">
    <location>
        <begin position="29"/>
        <end position="157"/>
    </location>
</feature>
<feature type="domain" description="Pyrrolo-quinoline quinone repeat" evidence="1">
    <location>
        <begin position="175"/>
        <end position="318"/>
    </location>
</feature>
<dbReference type="EMBL" id="CP017141">
    <property type="protein sequence ID" value="AOM80449.1"/>
    <property type="molecule type" value="Genomic_DNA"/>
</dbReference>
<evidence type="ECO:0000259" key="1">
    <source>
        <dbReference type="Pfam" id="PF13360"/>
    </source>
</evidence>